<dbReference type="GO" id="GO:0044205">
    <property type="term" value="P:'de novo' UMP biosynthetic process"/>
    <property type="evidence" value="ECO:0007669"/>
    <property type="project" value="UniProtKB-UniPathway"/>
</dbReference>
<dbReference type="InterPro" id="IPR005720">
    <property type="entry name" value="Dihydroorotate_DH_cat"/>
</dbReference>
<evidence type="ECO:0000256" key="4">
    <source>
        <dbReference type="ARBA" id="ARBA00022643"/>
    </source>
</evidence>
<feature type="domain" description="Dihydroorotate dehydrogenase catalytic" evidence="7">
    <location>
        <begin position="43"/>
        <end position="348"/>
    </location>
</feature>
<evidence type="ECO:0000256" key="5">
    <source>
        <dbReference type="ARBA" id="ARBA00022975"/>
    </source>
</evidence>
<dbReference type="GO" id="GO:0006207">
    <property type="term" value="P:'de novo' pyrimidine nucleobase biosynthetic process"/>
    <property type="evidence" value="ECO:0007669"/>
    <property type="project" value="TreeGrafter"/>
</dbReference>
<gene>
    <name evidence="8" type="primary">pyrD_3</name>
    <name evidence="8" type="ORF">K239x_41670</name>
</gene>
<dbReference type="InterPro" id="IPR013785">
    <property type="entry name" value="Aldolase_TIM"/>
</dbReference>
<dbReference type="EMBL" id="CP036526">
    <property type="protein sequence ID" value="QDT12159.1"/>
    <property type="molecule type" value="Genomic_DNA"/>
</dbReference>
<evidence type="ECO:0000259" key="7">
    <source>
        <dbReference type="Pfam" id="PF01180"/>
    </source>
</evidence>
<evidence type="ECO:0000256" key="3">
    <source>
        <dbReference type="ARBA" id="ARBA00022630"/>
    </source>
</evidence>
<keyword evidence="6 8" id="KW-0560">Oxidoreductase</keyword>
<dbReference type="PANTHER" id="PTHR48109">
    <property type="entry name" value="DIHYDROOROTATE DEHYDROGENASE (QUINONE), MITOCHONDRIAL-RELATED"/>
    <property type="match status" value="1"/>
</dbReference>
<dbReference type="EC" id="1.3.1.14" evidence="8"/>
<dbReference type="Pfam" id="PF01180">
    <property type="entry name" value="DHO_dh"/>
    <property type="match status" value="1"/>
</dbReference>
<dbReference type="UniPathway" id="UPA00070"/>
<evidence type="ECO:0000313" key="9">
    <source>
        <dbReference type="Proteomes" id="UP000319817"/>
    </source>
</evidence>
<dbReference type="InterPro" id="IPR012135">
    <property type="entry name" value="Dihydroorotate_DH_1_2"/>
</dbReference>
<keyword evidence="9" id="KW-1185">Reference proteome</keyword>
<name>A0A517NYG3_9BACT</name>
<sequence>MSSSLPRYDTNQTYQWNYDHPPDSQSDVVNSLDLPAVAGDWQLCGLPIESPLGIPAGPLLNGAWCLYYSRLGFDVLTYKTVRSGRRECYPQPNLVPVDCGQLDGTQTSVKAAHQMDQSWAVSYGMPSTDPDVWRRDVAWTRTSLAKEKRLCVSVVGTMQEEWSIQELADDYATCAKWAVESGADLVETNFSCPNVSTCDGQLYQNAESSALVAQRVRQAIGDTPLIIKIGHQRNAELAKRLLAAVGPHVNAIAMTNSIAAVVRQGSDDLFGGMPRGICGDATRTASIAQVQMFANVIGELGLSTELIGVGGISQAAHVQAYLAAGASICQLATSAMLNPAVAAEIRQQM</sequence>
<dbReference type="InterPro" id="IPR050074">
    <property type="entry name" value="DHO_dehydrogenase"/>
</dbReference>
<dbReference type="RefSeq" id="WP_145419881.1">
    <property type="nucleotide sequence ID" value="NZ_CP036526.1"/>
</dbReference>
<dbReference type="PANTHER" id="PTHR48109:SF1">
    <property type="entry name" value="DIHYDROOROTATE DEHYDROGENASE (FUMARATE)"/>
    <property type="match status" value="1"/>
</dbReference>
<dbReference type="AlphaFoldDB" id="A0A517NYG3"/>
<comment type="pathway">
    <text evidence="2">Pyrimidine metabolism; UMP biosynthesis via de novo pathway.</text>
</comment>
<dbReference type="GO" id="GO:0005737">
    <property type="term" value="C:cytoplasm"/>
    <property type="evidence" value="ECO:0007669"/>
    <property type="project" value="InterPro"/>
</dbReference>
<dbReference type="GO" id="GO:0004589">
    <property type="term" value="F:dihydroorotate dehydrogenase (NAD+) activity"/>
    <property type="evidence" value="ECO:0007669"/>
    <property type="project" value="UniProtKB-EC"/>
</dbReference>
<evidence type="ECO:0000256" key="2">
    <source>
        <dbReference type="ARBA" id="ARBA00004725"/>
    </source>
</evidence>
<accession>A0A517NYG3</accession>
<protein>
    <submittedName>
        <fullName evidence="8">Dihydroorotate dehydrogenase B (NAD(+)), catalytic subunit</fullName>
        <ecNumber evidence="8">1.3.1.14</ecNumber>
    </submittedName>
</protein>
<keyword evidence="4" id="KW-0288">FMN</keyword>
<keyword evidence="3" id="KW-0285">Flavoprotein</keyword>
<keyword evidence="5" id="KW-0665">Pyrimidine biosynthesis</keyword>
<dbReference type="OrthoDB" id="9794954at2"/>
<evidence type="ECO:0000256" key="1">
    <source>
        <dbReference type="ARBA" id="ARBA00001917"/>
    </source>
</evidence>
<comment type="cofactor">
    <cofactor evidence="1">
        <name>FMN</name>
        <dbReference type="ChEBI" id="CHEBI:58210"/>
    </cofactor>
</comment>
<dbReference type="PIRSF" id="PIRSF000164">
    <property type="entry name" value="DHO_oxidase"/>
    <property type="match status" value="1"/>
</dbReference>
<dbReference type="Gene3D" id="3.20.20.70">
    <property type="entry name" value="Aldolase class I"/>
    <property type="match status" value="1"/>
</dbReference>
<dbReference type="Proteomes" id="UP000319817">
    <property type="component" value="Chromosome"/>
</dbReference>
<evidence type="ECO:0000256" key="6">
    <source>
        <dbReference type="ARBA" id="ARBA00023002"/>
    </source>
</evidence>
<reference evidence="8 9" key="1">
    <citation type="submission" date="2019-02" db="EMBL/GenBank/DDBJ databases">
        <title>Deep-cultivation of Planctomycetes and their phenomic and genomic characterization uncovers novel biology.</title>
        <authorList>
            <person name="Wiegand S."/>
            <person name="Jogler M."/>
            <person name="Boedeker C."/>
            <person name="Pinto D."/>
            <person name="Vollmers J."/>
            <person name="Rivas-Marin E."/>
            <person name="Kohn T."/>
            <person name="Peeters S.H."/>
            <person name="Heuer A."/>
            <person name="Rast P."/>
            <person name="Oberbeckmann S."/>
            <person name="Bunk B."/>
            <person name="Jeske O."/>
            <person name="Meyerdierks A."/>
            <person name="Storesund J.E."/>
            <person name="Kallscheuer N."/>
            <person name="Luecker S."/>
            <person name="Lage O.M."/>
            <person name="Pohl T."/>
            <person name="Merkel B.J."/>
            <person name="Hornburger P."/>
            <person name="Mueller R.-W."/>
            <person name="Bruemmer F."/>
            <person name="Labrenz M."/>
            <person name="Spormann A.M."/>
            <person name="Op den Camp H."/>
            <person name="Overmann J."/>
            <person name="Amann R."/>
            <person name="Jetten M.S.M."/>
            <person name="Mascher T."/>
            <person name="Medema M.H."/>
            <person name="Devos D.P."/>
            <person name="Kaster A.-K."/>
            <person name="Ovreas L."/>
            <person name="Rohde M."/>
            <person name="Galperin M.Y."/>
            <person name="Jogler C."/>
        </authorList>
    </citation>
    <scope>NUCLEOTIDE SEQUENCE [LARGE SCALE GENOMIC DNA]</scope>
    <source>
        <strain evidence="8 9">K23_9</strain>
    </source>
</reference>
<dbReference type="SUPFAM" id="SSF51395">
    <property type="entry name" value="FMN-linked oxidoreductases"/>
    <property type="match status" value="1"/>
</dbReference>
<proteinExistence type="predicted"/>
<organism evidence="8 9">
    <name type="scientific">Stieleria marina</name>
    <dbReference type="NCBI Taxonomy" id="1930275"/>
    <lineage>
        <taxon>Bacteria</taxon>
        <taxon>Pseudomonadati</taxon>
        <taxon>Planctomycetota</taxon>
        <taxon>Planctomycetia</taxon>
        <taxon>Pirellulales</taxon>
        <taxon>Pirellulaceae</taxon>
        <taxon>Stieleria</taxon>
    </lineage>
</organism>
<evidence type="ECO:0000313" key="8">
    <source>
        <dbReference type="EMBL" id="QDT12159.1"/>
    </source>
</evidence>